<feature type="compositionally biased region" description="Basic and acidic residues" evidence="1">
    <location>
        <begin position="98"/>
        <end position="112"/>
    </location>
</feature>
<feature type="compositionally biased region" description="Polar residues" evidence="1">
    <location>
        <begin position="201"/>
        <end position="213"/>
    </location>
</feature>
<gene>
    <name evidence="3" type="ORF">SeLEV6574_g00717</name>
    <name evidence="2" type="ORF">SeMB42_g07148</name>
</gene>
<feature type="compositionally biased region" description="Polar residues" evidence="1">
    <location>
        <begin position="41"/>
        <end position="54"/>
    </location>
</feature>
<evidence type="ECO:0000313" key="2">
    <source>
        <dbReference type="EMBL" id="TPX35636.1"/>
    </source>
</evidence>
<evidence type="ECO:0000256" key="1">
    <source>
        <dbReference type="SAM" id="MobiDB-lite"/>
    </source>
</evidence>
<name>A0A507DGS1_9FUNG</name>
<organism evidence="3 5">
    <name type="scientific">Synchytrium endobioticum</name>
    <dbReference type="NCBI Taxonomy" id="286115"/>
    <lineage>
        <taxon>Eukaryota</taxon>
        <taxon>Fungi</taxon>
        <taxon>Fungi incertae sedis</taxon>
        <taxon>Chytridiomycota</taxon>
        <taxon>Chytridiomycota incertae sedis</taxon>
        <taxon>Chytridiomycetes</taxon>
        <taxon>Synchytriales</taxon>
        <taxon>Synchytriaceae</taxon>
        <taxon>Synchytrium</taxon>
    </lineage>
</organism>
<comment type="caution">
    <text evidence="3">The sequence shown here is derived from an EMBL/GenBank/DDBJ whole genome shotgun (WGS) entry which is preliminary data.</text>
</comment>
<evidence type="ECO:0000313" key="5">
    <source>
        <dbReference type="Proteomes" id="UP000320475"/>
    </source>
</evidence>
<proteinExistence type="predicted"/>
<feature type="compositionally biased region" description="Basic and acidic residues" evidence="1">
    <location>
        <begin position="242"/>
        <end position="260"/>
    </location>
</feature>
<dbReference type="EMBL" id="QEAM01000013">
    <property type="protein sequence ID" value="TPX50774.1"/>
    <property type="molecule type" value="Genomic_DNA"/>
</dbReference>
<dbReference type="VEuPathDB" id="FungiDB:SeMB42_g07148"/>
<evidence type="ECO:0000313" key="4">
    <source>
        <dbReference type="Proteomes" id="UP000317494"/>
    </source>
</evidence>
<dbReference type="Proteomes" id="UP000320475">
    <property type="component" value="Unassembled WGS sequence"/>
</dbReference>
<dbReference type="EMBL" id="QEAN01000466">
    <property type="protein sequence ID" value="TPX35636.1"/>
    <property type="molecule type" value="Genomic_DNA"/>
</dbReference>
<reference evidence="4 5" key="1">
    <citation type="journal article" date="2019" name="Sci. Rep.">
        <title>Comparative genomics of chytrid fungi reveal insights into the obligate biotrophic and pathogenic lifestyle of Synchytrium endobioticum.</title>
        <authorList>
            <person name="van de Vossenberg B.T.L.H."/>
            <person name="Warris S."/>
            <person name="Nguyen H.D.T."/>
            <person name="van Gent-Pelzer M.P.E."/>
            <person name="Joly D.L."/>
            <person name="van de Geest H.C."/>
            <person name="Bonants P.J.M."/>
            <person name="Smith D.S."/>
            <person name="Levesque C.A."/>
            <person name="van der Lee T.A.J."/>
        </authorList>
    </citation>
    <scope>NUCLEOTIDE SEQUENCE [LARGE SCALE GENOMIC DNA]</scope>
    <source>
        <strain evidence="3 5">LEV6574</strain>
        <strain evidence="2 4">MB42</strain>
    </source>
</reference>
<protein>
    <submittedName>
        <fullName evidence="3">Uncharacterized protein</fullName>
    </submittedName>
</protein>
<dbReference type="AlphaFoldDB" id="A0A507DGS1"/>
<feature type="compositionally biased region" description="Basic and acidic residues" evidence="1">
    <location>
        <begin position="155"/>
        <end position="180"/>
    </location>
</feature>
<feature type="compositionally biased region" description="Low complexity" evidence="1">
    <location>
        <begin position="185"/>
        <end position="200"/>
    </location>
</feature>
<feature type="region of interest" description="Disordered" evidence="1">
    <location>
        <begin position="1"/>
        <end position="317"/>
    </location>
</feature>
<sequence length="317" mass="33928">MAKRLGMTRRYTAPFPSSMNTKISASRTQATSNLLKKPGTVSRSSTVPTSNANADITIPPSPFQRVGSHHDDSLASAPMTSGGGSEPNCADVQLHPNAKRDRSRVPDDRPLKVSEPGDGTVDETAATDPSAPSAHDLAIGVESHKRGRLDPNSGLEEKCTGATQKKEMPPITKFESDTISKSRSRSGSSGNKTSSHNKSSMTLTVNSASTTTKRAPADNDDDDFQPFVPSPRQSSASSVGGDGRKSHSMDGNRADSSDKQQKKKRRICSDNDGNSQDARTLPAENEYTDRGRPRRSAVAKAKPLDFGIKDADEDEFD</sequence>
<keyword evidence="4" id="KW-1185">Reference proteome</keyword>
<dbReference type="Proteomes" id="UP000317494">
    <property type="component" value="Unassembled WGS sequence"/>
</dbReference>
<feature type="compositionally biased region" description="Polar residues" evidence="1">
    <location>
        <begin position="15"/>
        <end position="34"/>
    </location>
</feature>
<evidence type="ECO:0000313" key="3">
    <source>
        <dbReference type="EMBL" id="TPX50774.1"/>
    </source>
</evidence>
<accession>A0A507DGS1</accession>